<sequence length="327" mass="34958">MSSNRLFPGIALCAVASFALVGCGSGGSSSDSSASASASTVTIQDDKGEQTVDSPPSSVVATDNRVFETLSDWGVKLKAAPKTLIPDTIAYKDDDSIVDLGSHREPDLEAIAGVDPDLVINGQRFSQYYDDIKKLVPDSAMLDLDPRDDQPLDSELKRQVSALGEVFQKTDEADKLNDDLDKAEQRAKDAYKDQSAMGLIVSGGDIGYVVPKTGRTIGPLFDMVGLKPALEVEGSDDHQGDDISVEAIAKAKPELIIVMDRDAAISSSKDATPASEVIEKSEALKDVPAVKNGNIVYLPEDTYTNEGIQTYTEILNEIADKLESQKN</sequence>
<comment type="subcellular location">
    <subcellularLocation>
        <location evidence="1">Cell envelope</location>
    </subcellularLocation>
</comment>
<keyword evidence="3" id="KW-0813">Transport</keyword>
<evidence type="ECO:0000256" key="7">
    <source>
        <dbReference type="SAM" id="SignalP"/>
    </source>
</evidence>
<dbReference type="EMBL" id="CP059343">
    <property type="protein sequence ID" value="QMS55335.1"/>
    <property type="molecule type" value="Genomic_DNA"/>
</dbReference>
<dbReference type="KEGG" id="kvr:CIB50_0000015"/>
<dbReference type="InterPro" id="IPR002491">
    <property type="entry name" value="ABC_transptr_periplasmic_BD"/>
</dbReference>
<comment type="similarity">
    <text evidence="2">Belongs to the bacterial solute-binding protein 8 family.</text>
</comment>
<dbReference type="RefSeq" id="WP_055083329.1">
    <property type="nucleotide sequence ID" value="NZ_CP059343.1"/>
</dbReference>
<dbReference type="Proteomes" id="UP000216825">
    <property type="component" value="Chromosome"/>
</dbReference>
<proteinExistence type="inferred from homology"/>
<evidence type="ECO:0000256" key="1">
    <source>
        <dbReference type="ARBA" id="ARBA00004196"/>
    </source>
</evidence>
<evidence type="ECO:0000313" key="9">
    <source>
        <dbReference type="EMBL" id="QMS55335.1"/>
    </source>
</evidence>
<keyword evidence="10" id="KW-1185">Reference proteome</keyword>
<evidence type="ECO:0000256" key="3">
    <source>
        <dbReference type="ARBA" id="ARBA00022448"/>
    </source>
</evidence>
<organism evidence="9 10">
    <name type="scientific">Kocuria varians</name>
    <name type="common">Micrococcus varians</name>
    <dbReference type="NCBI Taxonomy" id="1272"/>
    <lineage>
        <taxon>Bacteria</taxon>
        <taxon>Bacillati</taxon>
        <taxon>Actinomycetota</taxon>
        <taxon>Actinomycetes</taxon>
        <taxon>Micrococcales</taxon>
        <taxon>Micrococcaceae</taxon>
        <taxon>Kocuria</taxon>
    </lineage>
</organism>
<dbReference type="GO" id="GO:1901678">
    <property type="term" value="P:iron coordination entity transport"/>
    <property type="evidence" value="ECO:0007669"/>
    <property type="project" value="UniProtKB-ARBA"/>
</dbReference>
<evidence type="ECO:0000256" key="5">
    <source>
        <dbReference type="SAM" id="Coils"/>
    </source>
</evidence>
<dbReference type="InterPro" id="IPR051313">
    <property type="entry name" value="Bact_iron-sidero_bind"/>
</dbReference>
<evidence type="ECO:0000256" key="4">
    <source>
        <dbReference type="ARBA" id="ARBA00022729"/>
    </source>
</evidence>
<dbReference type="PANTHER" id="PTHR30532">
    <property type="entry name" value="IRON III DICITRATE-BINDING PERIPLASMIC PROTEIN"/>
    <property type="match status" value="1"/>
</dbReference>
<name>A0A7D7KYB0_KOCVA</name>
<dbReference type="SUPFAM" id="SSF53807">
    <property type="entry name" value="Helical backbone' metal receptor"/>
    <property type="match status" value="1"/>
</dbReference>
<keyword evidence="4 7" id="KW-0732">Signal</keyword>
<dbReference type="Pfam" id="PF01497">
    <property type="entry name" value="Peripla_BP_2"/>
    <property type="match status" value="1"/>
</dbReference>
<evidence type="ECO:0000313" key="10">
    <source>
        <dbReference type="Proteomes" id="UP000216825"/>
    </source>
</evidence>
<gene>
    <name evidence="9" type="primary">yclQ</name>
    <name evidence="9" type="ORF">CIB50_0000015</name>
</gene>
<accession>A0A7D7KYB0</accession>
<protein>
    <submittedName>
        <fullName evidence="9">Putative ABC transporter solute-binding protein YclQ</fullName>
    </submittedName>
</protein>
<reference evidence="9" key="2">
    <citation type="submission" date="2020-07" db="EMBL/GenBank/DDBJ databases">
        <title>Genome of starter culture bacteria Kocuria salsicia reveals its technological properties and safety for usage in meat industry.</title>
        <authorList>
            <person name="Michael M."/>
            <person name="Konstantin K."/>
            <person name="Evgenii K."/>
            <person name="Galina S."/>
            <person name="Oksana K."/>
            <person name="Andrei L."/>
        </authorList>
    </citation>
    <scope>NUCLEOTIDE SEQUENCE [LARGE SCALE GENOMIC DNA]</scope>
    <source>
        <strain evidence="9">80</strain>
    </source>
</reference>
<reference evidence="9" key="1">
    <citation type="submission" date="2017-08" db="EMBL/GenBank/DDBJ databases">
        <authorList>
            <person name="Minaev M."/>
            <person name="Kurbakov K.A."/>
            <person name="Solodovnikova G.I."/>
            <person name="Kuznetsova O.A."/>
            <person name="Lisitsyn A.B."/>
        </authorList>
    </citation>
    <scope>NUCLEOTIDE SEQUENCE</scope>
    <source>
        <strain evidence="9">80</strain>
    </source>
</reference>
<feature type="compositionally biased region" description="Low complexity" evidence="6">
    <location>
        <begin position="28"/>
        <end position="39"/>
    </location>
</feature>
<dbReference type="PROSITE" id="PS51257">
    <property type="entry name" value="PROKAR_LIPOPROTEIN"/>
    <property type="match status" value="1"/>
</dbReference>
<dbReference type="PANTHER" id="PTHR30532:SF28">
    <property type="entry name" value="PETROBACTIN-BINDING PROTEIN YCLQ"/>
    <property type="match status" value="1"/>
</dbReference>
<evidence type="ECO:0000256" key="6">
    <source>
        <dbReference type="SAM" id="MobiDB-lite"/>
    </source>
</evidence>
<keyword evidence="5" id="KW-0175">Coiled coil</keyword>
<feature type="domain" description="Fe/B12 periplasmic-binding" evidence="8">
    <location>
        <begin position="58"/>
        <end position="326"/>
    </location>
</feature>
<evidence type="ECO:0000256" key="2">
    <source>
        <dbReference type="ARBA" id="ARBA00008814"/>
    </source>
</evidence>
<dbReference type="PROSITE" id="PS50983">
    <property type="entry name" value="FE_B12_PBP"/>
    <property type="match status" value="1"/>
</dbReference>
<dbReference type="Gene3D" id="3.40.50.1980">
    <property type="entry name" value="Nitrogenase molybdenum iron protein domain"/>
    <property type="match status" value="2"/>
</dbReference>
<feature type="region of interest" description="Disordered" evidence="6">
    <location>
        <begin position="26"/>
        <end position="59"/>
    </location>
</feature>
<evidence type="ECO:0000259" key="8">
    <source>
        <dbReference type="PROSITE" id="PS50983"/>
    </source>
</evidence>
<dbReference type="AlphaFoldDB" id="A0A7D7KYB0"/>
<dbReference type="GO" id="GO:0030288">
    <property type="term" value="C:outer membrane-bounded periplasmic space"/>
    <property type="evidence" value="ECO:0007669"/>
    <property type="project" value="TreeGrafter"/>
</dbReference>
<feature type="chain" id="PRO_5039665625" evidence="7">
    <location>
        <begin position="22"/>
        <end position="327"/>
    </location>
</feature>
<feature type="coiled-coil region" evidence="5">
    <location>
        <begin position="166"/>
        <end position="193"/>
    </location>
</feature>
<feature type="signal peptide" evidence="7">
    <location>
        <begin position="1"/>
        <end position="21"/>
    </location>
</feature>